<evidence type="ECO:0000259" key="5">
    <source>
        <dbReference type="Pfam" id="PF08125"/>
    </source>
</evidence>
<comment type="caution">
    <text evidence="6">The sequence shown here is derived from an EMBL/GenBank/DDBJ whole genome shotgun (WGS) entry which is preliminary data.</text>
</comment>
<dbReference type="EMBL" id="DWWD01000026">
    <property type="protein sequence ID" value="HJC50298.1"/>
    <property type="molecule type" value="Genomic_DNA"/>
</dbReference>
<keyword evidence="2" id="KW-0520">NAD</keyword>
<reference evidence="6" key="1">
    <citation type="journal article" date="2021" name="PeerJ">
        <title>Extensive microbial diversity within the chicken gut microbiome revealed by metagenomics and culture.</title>
        <authorList>
            <person name="Gilroy R."/>
            <person name="Ravi A."/>
            <person name="Getino M."/>
            <person name="Pursley I."/>
            <person name="Horton D.L."/>
            <person name="Alikhan N.F."/>
            <person name="Baker D."/>
            <person name="Gharbi K."/>
            <person name="Hall N."/>
            <person name="Watson M."/>
            <person name="Adriaenssens E.M."/>
            <person name="Foster-Nyarko E."/>
            <person name="Jarju S."/>
            <person name="Secka A."/>
            <person name="Antonio M."/>
            <person name="Oren A."/>
            <person name="Chaudhuri R.R."/>
            <person name="La Ragione R."/>
            <person name="Hildebrand F."/>
            <person name="Pallen M.J."/>
        </authorList>
    </citation>
    <scope>NUCLEOTIDE SEQUENCE</scope>
    <source>
        <strain evidence="6">ChiSjej3B21-8574</strain>
    </source>
</reference>
<evidence type="ECO:0000313" key="7">
    <source>
        <dbReference type="Proteomes" id="UP000823904"/>
    </source>
</evidence>
<dbReference type="InterPro" id="IPR008927">
    <property type="entry name" value="6-PGluconate_DH-like_C_sf"/>
</dbReference>
<reference evidence="6" key="2">
    <citation type="submission" date="2021-04" db="EMBL/GenBank/DDBJ databases">
        <authorList>
            <person name="Gilroy R."/>
        </authorList>
    </citation>
    <scope>NUCLEOTIDE SEQUENCE</scope>
    <source>
        <strain evidence="6">ChiSjej3B21-8574</strain>
    </source>
</reference>
<feature type="domain" description="Mannitol dehydrogenase N-terminal" evidence="4">
    <location>
        <begin position="3"/>
        <end position="166"/>
    </location>
</feature>
<evidence type="ECO:0000259" key="4">
    <source>
        <dbReference type="Pfam" id="PF01232"/>
    </source>
</evidence>
<accession>A0A9D2PK16</accession>
<dbReference type="Proteomes" id="UP000823904">
    <property type="component" value="Unassembled WGS sequence"/>
</dbReference>
<dbReference type="PANTHER" id="PTHR30524:SF0">
    <property type="entry name" value="ALTRONATE OXIDOREDUCTASE-RELATED"/>
    <property type="match status" value="1"/>
</dbReference>
<protein>
    <submittedName>
        <fullName evidence="6">Mannitol dehydrogenase</fullName>
    </submittedName>
</protein>
<dbReference type="Pfam" id="PF08125">
    <property type="entry name" value="Mannitol_dh_C"/>
    <property type="match status" value="1"/>
</dbReference>
<keyword evidence="1" id="KW-0560">Oxidoreductase</keyword>
<evidence type="ECO:0000256" key="1">
    <source>
        <dbReference type="ARBA" id="ARBA00023002"/>
    </source>
</evidence>
<gene>
    <name evidence="6" type="ORF">H9754_06950</name>
</gene>
<evidence type="ECO:0000256" key="2">
    <source>
        <dbReference type="ARBA" id="ARBA00023027"/>
    </source>
</evidence>
<dbReference type="GO" id="GO:0005829">
    <property type="term" value="C:cytosol"/>
    <property type="evidence" value="ECO:0007669"/>
    <property type="project" value="TreeGrafter"/>
</dbReference>
<dbReference type="InterPro" id="IPR013328">
    <property type="entry name" value="6PGD_dom2"/>
</dbReference>
<dbReference type="InterPro" id="IPR013118">
    <property type="entry name" value="Mannitol_DH_C"/>
</dbReference>
<dbReference type="Pfam" id="PF01232">
    <property type="entry name" value="Mannitol_dh"/>
    <property type="match status" value="1"/>
</dbReference>
<evidence type="ECO:0000313" key="6">
    <source>
        <dbReference type="EMBL" id="HJC50298.1"/>
    </source>
</evidence>
<dbReference type="SUPFAM" id="SSF51984">
    <property type="entry name" value="MurCD N-terminal domain"/>
    <property type="match status" value="1"/>
</dbReference>
<name>A0A9D2PK16_9FIRM</name>
<comment type="catalytic activity">
    <reaction evidence="3">
        <text>D-mannitol 1-phosphate + NAD(+) = beta-D-fructose 6-phosphate + NADH + H(+)</text>
        <dbReference type="Rhea" id="RHEA:19661"/>
        <dbReference type="ChEBI" id="CHEBI:15378"/>
        <dbReference type="ChEBI" id="CHEBI:57540"/>
        <dbReference type="ChEBI" id="CHEBI:57634"/>
        <dbReference type="ChEBI" id="CHEBI:57945"/>
        <dbReference type="ChEBI" id="CHEBI:61381"/>
        <dbReference type="EC" id="1.1.1.17"/>
    </reaction>
</comment>
<dbReference type="SUPFAM" id="SSF48179">
    <property type="entry name" value="6-phosphogluconate dehydrogenase C-terminal domain-like"/>
    <property type="match status" value="1"/>
</dbReference>
<dbReference type="AlphaFoldDB" id="A0A9D2PK16"/>
<proteinExistence type="predicted"/>
<feature type="domain" description="Mannitol dehydrogenase C-terminal" evidence="5">
    <location>
        <begin position="208"/>
        <end position="377"/>
    </location>
</feature>
<organism evidence="6 7">
    <name type="scientific">Candidatus Anaerostipes avistercoris</name>
    <dbReference type="NCBI Taxonomy" id="2838462"/>
    <lineage>
        <taxon>Bacteria</taxon>
        <taxon>Bacillati</taxon>
        <taxon>Bacillota</taxon>
        <taxon>Clostridia</taxon>
        <taxon>Lachnospirales</taxon>
        <taxon>Lachnospiraceae</taxon>
        <taxon>Anaerostipes</taxon>
    </lineage>
</organism>
<dbReference type="GO" id="GO:0008926">
    <property type="term" value="F:mannitol-1-phosphate 5-dehydrogenase activity"/>
    <property type="evidence" value="ECO:0007669"/>
    <property type="project" value="UniProtKB-EC"/>
</dbReference>
<dbReference type="GO" id="GO:0019592">
    <property type="term" value="P:mannitol catabolic process"/>
    <property type="evidence" value="ECO:0007669"/>
    <property type="project" value="TreeGrafter"/>
</dbReference>
<dbReference type="Gene3D" id="3.40.50.720">
    <property type="entry name" value="NAD(P)-binding Rossmann-like Domain"/>
    <property type="match status" value="1"/>
</dbReference>
<evidence type="ECO:0000256" key="3">
    <source>
        <dbReference type="ARBA" id="ARBA00048615"/>
    </source>
</evidence>
<dbReference type="InterPro" id="IPR013131">
    <property type="entry name" value="Mannitol_DH_N"/>
</dbReference>
<sequence length="384" mass="44007">MKNVLIVGAGRLGKGFIAETFDRAGWKICFLDKDPRVKEELDREGCFYVKVHRTDRIEKRKVSGFQTFVCDPEHSCMNAFLKTDVIMLPLYPEDFEEAGYYLAPCFDEFYKVHPDRKLTLVCITNKNRLIPQIESAFQEKLQEETKKWFKDHVVIRDSIIRRSTDAENNYALHIDTVAVNSLLIQGPVYNDFDDVEWMELCDKLEMLKDIKVTAVNGPHASLAFLGCLKGYQTIPEAEADEEIAEIVEKVEQEIISGIMREYPVTSEELHNLIYFAPAKGVMPDSIYRVGYDPIRKLAFGDRLTGAARTCQKYGVSFKHIAIAIAAGFGYAEPRDRNAQILQADIRKMGIEKAVCRYTGLAENDEITKEILTQYDRLKKKDWIC</sequence>
<dbReference type="PANTHER" id="PTHR30524">
    <property type="entry name" value="MANNITOL-1-PHOSPHATE 5-DEHYDROGENASE"/>
    <property type="match status" value="1"/>
</dbReference>
<dbReference type="Gene3D" id="1.10.1040.10">
    <property type="entry name" value="N-(1-d-carboxylethyl)-l-norvaline Dehydrogenase, domain 2"/>
    <property type="match status" value="1"/>
</dbReference>